<sequence length="243" mass="27978">MRYAYSLLRTCMTHGSQLRTTRRSLSTVTASGPTTPSEHFIFHPDFFSEREQKILLSASLEKLDAVESRDFRRRRKEYRSKHSAQGDLVALRLEDIFLPDEYYCFEEGHYDGVIRNYREMHVSSWPEGYPELPGILARLDPLHPDEPTQSHIIHLASDGEILPHVDNTEASGSWILGVSLGSTRLLRLESVEDASDVHDILVPSGSVYLQRDSIRYGYKHSILKDYSKFSYGQRLSIMLRDCR</sequence>
<dbReference type="PANTHER" id="PTHR21052:SF0">
    <property type="entry name" value="ALPHA-KETOGLUTARATE-DEPENDENT DIOXYGENASE ALKB HOMOLOG 7, MITOCHONDRIAL"/>
    <property type="match status" value="1"/>
</dbReference>
<dbReference type="Proteomes" id="UP001497453">
    <property type="component" value="Chromosome 3"/>
</dbReference>
<dbReference type="EMBL" id="OZ037946">
    <property type="protein sequence ID" value="CAL1704993.1"/>
    <property type="molecule type" value="Genomic_DNA"/>
</dbReference>
<name>A0ABP1DDB7_9APHY</name>
<evidence type="ECO:0000313" key="2">
    <source>
        <dbReference type="EMBL" id="CAL1704993.1"/>
    </source>
</evidence>
<dbReference type="Pfam" id="PF13532">
    <property type="entry name" value="2OG-FeII_Oxy_2"/>
    <property type="match status" value="1"/>
</dbReference>
<dbReference type="InterPro" id="IPR032870">
    <property type="entry name" value="ALKBH7-like"/>
</dbReference>
<evidence type="ECO:0000313" key="3">
    <source>
        <dbReference type="Proteomes" id="UP001497453"/>
    </source>
</evidence>
<proteinExistence type="predicted"/>
<gene>
    <name evidence="2" type="ORF">GFSPODELE1_LOCUS5228</name>
</gene>
<evidence type="ECO:0000259" key="1">
    <source>
        <dbReference type="Pfam" id="PF13532"/>
    </source>
</evidence>
<dbReference type="SUPFAM" id="SSF51197">
    <property type="entry name" value="Clavaminate synthase-like"/>
    <property type="match status" value="1"/>
</dbReference>
<dbReference type="Gene3D" id="2.60.120.590">
    <property type="entry name" value="Alpha-ketoglutarate-dependent dioxygenase AlkB-like"/>
    <property type="match status" value="1"/>
</dbReference>
<organism evidence="2 3">
    <name type="scientific">Somion occarium</name>
    <dbReference type="NCBI Taxonomy" id="3059160"/>
    <lineage>
        <taxon>Eukaryota</taxon>
        <taxon>Fungi</taxon>
        <taxon>Dikarya</taxon>
        <taxon>Basidiomycota</taxon>
        <taxon>Agaricomycotina</taxon>
        <taxon>Agaricomycetes</taxon>
        <taxon>Polyporales</taxon>
        <taxon>Cerrenaceae</taxon>
        <taxon>Somion</taxon>
    </lineage>
</organism>
<reference evidence="3" key="1">
    <citation type="submission" date="2024-04" db="EMBL/GenBank/DDBJ databases">
        <authorList>
            <person name="Shaw F."/>
            <person name="Minotto A."/>
        </authorList>
    </citation>
    <scope>NUCLEOTIDE SEQUENCE [LARGE SCALE GENOMIC DNA]</scope>
</reference>
<feature type="domain" description="Alpha-ketoglutarate-dependent dioxygenase AlkB-like" evidence="1">
    <location>
        <begin position="42"/>
        <end position="240"/>
    </location>
</feature>
<dbReference type="InterPro" id="IPR027450">
    <property type="entry name" value="AlkB-like"/>
</dbReference>
<keyword evidence="3" id="KW-1185">Reference proteome</keyword>
<dbReference type="InterPro" id="IPR037151">
    <property type="entry name" value="AlkB-like_sf"/>
</dbReference>
<accession>A0ABP1DDB7</accession>
<dbReference type="PANTHER" id="PTHR21052">
    <property type="entry name" value="SPERMATOGENESIS ASSOCIATED 11-RELATED"/>
    <property type="match status" value="1"/>
</dbReference>
<protein>
    <recommendedName>
        <fullName evidence="1">Alpha-ketoglutarate-dependent dioxygenase AlkB-like domain-containing protein</fullName>
    </recommendedName>
</protein>